<dbReference type="InterPro" id="IPR032812">
    <property type="entry name" value="SbsA_Ig"/>
</dbReference>
<dbReference type="EMBL" id="FTOC01000003">
    <property type="protein sequence ID" value="SIS42622.1"/>
    <property type="molecule type" value="Genomic_DNA"/>
</dbReference>
<proteinExistence type="predicted"/>
<dbReference type="STRING" id="570947.SAMN05421687_10378"/>
<dbReference type="Proteomes" id="UP000187608">
    <property type="component" value="Unassembled WGS sequence"/>
</dbReference>
<accession>A0A1N7IZQ8</accession>
<evidence type="ECO:0000256" key="2">
    <source>
        <dbReference type="SAM" id="SignalP"/>
    </source>
</evidence>
<dbReference type="OrthoDB" id="2958497at2"/>
<evidence type="ECO:0000256" key="1">
    <source>
        <dbReference type="ARBA" id="ARBA00022729"/>
    </source>
</evidence>
<evidence type="ECO:0000313" key="5">
    <source>
        <dbReference type="Proteomes" id="UP000187608"/>
    </source>
</evidence>
<name>A0A1N7IZQ8_9BACI</name>
<organism evidence="4 5">
    <name type="scientific">Salimicrobium flavidum</name>
    <dbReference type="NCBI Taxonomy" id="570947"/>
    <lineage>
        <taxon>Bacteria</taxon>
        <taxon>Bacillati</taxon>
        <taxon>Bacillota</taxon>
        <taxon>Bacilli</taxon>
        <taxon>Bacillales</taxon>
        <taxon>Bacillaceae</taxon>
        <taxon>Salimicrobium</taxon>
    </lineage>
</organism>
<feature type="signal peptide" evidence="2">
    <location>
        <begin position="1"/>
        <end position="19"/>
    </location>
</feature>
<keyword evidence="5" id="KW-1185">Reference proteome</keyword>
<feature type="domain" description="SbsA Ig-like" evidence="3">
    <location>
        <begin position="25"/>
        <end position="116"/>
    </location>
</feature>
<feature type="chain" id="PRO_5038346494" description="SbsA Ig-like domain-containing protein" evidence="2">
    <location>
        <begin position="20"/>
        <end position="498"/>
    </location>
</feature>
<dbReference type="AlphaFoldDB" id="A0A1N7IZQ8"/>
<dbReference type="RefSeq" id="WP_076557555.1">
    <property type="nucleotide sequence ID" value="NZ_FTOC01000003.1"/>
</dbReference>
<gene>
    <name evidence="4" type="ORF">SAMN05421687_10378</name>
</gene>
<sequence length="498" mass="56882">MFKYFLAAFILLFTGSAGAVHAESTEHAVSSNKKWKVEFNTPVTLESAKQAVSVKNTETGKEIAIKVRNQDEESIVAIEPPEEGYTYESTYNLEISDEIVSVQGIQAENTFSKKFTVKEDPFGSWHSVRTFDMANETTVHLLADEPAPELTNDVSDMFDEYDASFKLGLDTSTGKKIMDFPIEKNISFLRNERENIDSLFRKIDDQVFIYSERADSSLTEDFAFYVTDEDIKSISFSFEDGADSNSILNTLGEFKSQKENRYLQSTFNNAFGKTLHSVYEFDEHTHTMEETSELTQGEVRQQAERNYQNINRIFYDDLSAYERGEFETRDFSRIRSDLSTYATGEMLNGLEDAYYSVCTGCEAWFMSSDWSWEIHQNTLENTSERIIVEAAERENMLTSGGFDLLTLRKENEVWKLHDLGGSSFSELRHLSLKREEAKTVLSNHLNTSEEQINFSGTSSDNVWVGEGENFETTTYHFVYNGNEYKVKSATGNVAQVYE</sequence>
<evidence type="ECO:0000259" key="3">
    <source>
        <dbReference type="Pfam" id="PF13205"/>
    </source>
</evidence>
<keyword evidence="1 2" id="KW-0732">Signal</keyword>
<evidence type="ECO:0000313" key="4">
    <source>
        <dbReference type="EMBL" id="SIS42622.1"/>
    </source>
</evidence>
<dbReference type="Pfam" id="PF13205">
    <property type="entry name" value="Big_5"/>
    <property type="match status" value="1"/>
</dbReference>
<reference evidence="5" key="1">
    <citation type="submission" date="2017-01" db="EMBL/GenBank/DDBJ databases">
        <authorList>
            <person name="Varghese N."/>
            <person name="Submissions S."/>
        </authorList>
    </citation>
    <scope>NUCLEOTIDE SEQUENCE [LARGE SCALE GENOMIC DNA]</scope>
    <source>
        <strain evidence="5">DSM 23127</strain>
    </source>
</reference>
<protein>
    <recommendedName>
        <fullName evidence="3">SbsA Ig-like domain-containing protein</fullName>
    </recommendedName>
</protein>